<dbReference type="AlphaFoldDB" id="A0A444IQC8"/>
<dbReference type="InterPro" id="IPR011913">
    <property type="entry name" value="RfaE_dom_I"/>
</dbReference>
<evidence type="ECO:0000259" key="3">
    <source>
        <dbReference type="Pfam" id="PF00294"/>
    </source>
</evidence>
<dbReference type="FunFam" id="3.40.1190.20:FF:000002">
    <property type="entry name" value="Bifunctional protein HldE"/>
    <property type="match status" value="1"/>
</dbReference>
<dbReference type="EMBL" id="MTKO01000134">
    <property type="protein sequence ID" value="RWX43024.1"/>
    <property type="molecule type" value="Genomic_DNA"/>
</dbReference>
<dbReference type="PANTHER" id="PTHR46969:SF1">
    <property type="entry name" value="BIFUNCTIONAL PROTEIN HLDE"/>
    <property type="match status" value="1"/>
</dbReference>
<reference evidence="4 5" key="1">
    <citation type="submission" date="2017-01" db="EMBL/GenBank/DDBJ databases">
        <title>The cable genome- insights into the physiology and evolution of filamentous bacteria capable of sulfide oxidation via long distance electron transfer.</title>
        <authorList>
            <person name="Schreiber L."/>
            <person name="Bjerg J.T."/>
            <person name="Boggild A."/>
            <person name="Van De Vossenberg J."/>
            <person name="Meysman F."/>
            <person name="Nielsen L.P."/>
            <person name="Schramm A."/>
            <person name="Kjeldsen K.U."/>
        </authorList>
    </citation>
    <scope>NUCLEOTIDE SEQUENCE [LARGE SCALE GENOMIC DNA]</scope>
    <source>
        <strain evidence="4">MCF</strain>
    </source>
</reference>
<protein>
    <submittedName>
        <fullName evidence="4">D-beta-D-heptose 7-phosphate kinase</fullName>
        <ecNumber evidence="4">2.7.1.167</ecNumber>
        <ecNumber evidence="4">2.7.7.70</ecNumber>
    </submittedName>
</protein>
<keyword evidence="5" id="KW-1185">Reference proteome</keyword>
<organism evidence="4 5">
    <name type="scientific">Candidatus Electrothrix aarhusensis</name>
    <dbReference type="NCBI Taxonomy" id="1859131"/>
    <lineage>
        <taxon>Bacteria</taxon>
        <taxon>Pseudomonadati</taxon>
        <taxon>Thermodesulfobacteriota</taxon>
        <taxon>Desulfobulbia</taxon>
        <taxon>Desulfobulbales</taxon>
        <taxon>Desulfobulbaceae</taxon>
        <taxon>Candidatus Electrothrix</taxon>
    </lineage>
</organism>
<dbReference type="InterPro" id="IPR029056">
    <property type="entry name" value="Ribokinase-like"/>
</dbReference>
<keyword evidence="1 4" id="KW-0808">Transferase</keyword>
<dbReference type="GO" id="GO:0016773">
    <property type="term" value="F:phosphotransferase activity, alcohol group as acceptor"/>
    <property type="evidence" value="ECO:0007669"/>
    <property type="project" value="InterPro"/>
</dbReference>
<gene>
    <name evidence="4" type="ORF">H206_03246</name>
</gene>
<sequence length="373" mass="40338">MNDVQALRRQVERFADTRILVIGDVILDQFIWGTVSRISPEAPVPVVNVTREELLLGGSANVLRNIISLGGSCALCGIIGDDPMGDELLALMKKVAAPVEGLIKGERPTTIKTRVVAQGQQVVRYDREKAGAPSRQTLENMLQYLSKHLAEFDAVIVSDYAKGVVNEQLMTHLHRLLKALRHSSGRAIPLIVDPKPDNLHRFVGATVITPNNFEATRISGIDIRDEETLLIAARQIREEISCEAVLITCGEAGMALLEGDNDRLVTVPTMAQEVYDVTGAGDTVAATLALGLAAGCSMTEAAVLANYAAGIVVGKIGTASVSVMSCSLRSPDPSLISLVYQNDTDLFSSPRCPLTLLFFYYQFILQKKIYAST</sequence>
<dbReference type="SUPFAM" id="SSF53613">
    <property type="entry name" value="Ribokinase-like"/>
    <property type="match status" value="1"/>
</dbReference>
<dbReference type="EC" id="2.7.1.167" evidence="4"/>
<proteinExistence type="predicted"/>
<evidence type="ECO:0000313" key="4">
    <source>
        <dbReference type="EMBL" id="RWX43024.1"/>
    </source>
</evidence>
<feature type="domain" description="Carbohydrate kinase PfkB" evidence="3">
    <location>
        <begin position="17"/>
        <end position="320"/>
    </location>
</feature>
<dbReference type="InterPro" id="IPR011611">
    <property type="entry name" value="PfkB_dom"/>
</dbReference>
<comment type="caution">
    <text evidence="4">The sequence shown here is derived from an EMBL/GenBank/DDBJ whole genome shotgun (WGS) entry which is preliminary data.</text>
</comment>
<dbReference type="Pfam" id="PF00294">
    <property type="entry name" value="PfkB"/>
    <property type="match status" value="1"/>
</dbReference>
<dbReference type="GO" id="GO:0033786">
    <property type="term" value="F:heptose-1-phosphate adenylyltransferase activity"/>
    <property type="evidence" value="ECO:0007669"/>
    <property type="project" value="TreeGrafter"/>
</dbReference>
<evidence type="ECO:0000313" key="5">
    <source>
        <dbReference type="Proteomes" id="UP000287853"/>
    </source>
</evidence>
<dbReference type="GO" id="GO:0033785">
    <property type="term" value="F:heptose 7-phosphate kinase activity"/>
    <property type="evidence" value="ECO:0007669"/>
    <property type="project" value="UniProtKB-EC"/>
</dbReference>
<evidence type="ECO:0000256" key="2">
    <source>
        <dbReference type="ARBA" id="ARBA00022777"/>
    </source>
</evidence>
<dbReference type="CDD" id="cd01172">
    <property type="entry name" value="RfaE_like"/>
    <property type="match status" value="1"/>
</dbReference>
<dbReference type="GO" id="GO:0005829">
    <property type="term" value="C:cytosol"/>
    <property type="evidence" value="ECO:0007669"/>
    <property type="project" value="TreeGrafter"/>
</dbReference>
<dbReference type="EC" id="2.7.7.70" evidence="4"/>
<keyword evidence="2 4" id="KW-0418">Kinase</keyword>
<dbReference type="NCBIfam" id="TIGR02198">
    <property type="entry name" value="rfaE_dom_I"/>
    <property type="match status" value="1"/>
</dbReference>
<name>A0A444IQC8_9BACT</name>
<dbReference type="Proteomes" id="UP000287853">
    <property type="component" value="Unassembled WGS sequence"/>
</dbReference>
<keyword evidence="4" id="KW-0548">Nucleotidyltransferase</keyword>
<evidence type="ECO:0000256" key="1">
    <source>
        <dbReference type="ARBA" id="ARBA00022679"/>
    </source>
</evidence>
<dbReference type="PANTHER" id="PTHR46969">
    <property type="entry name" value="BIFUNCTIONAL PROTEIN HLDE"/>
    <property type="match status" value="1"/>
</dbReference>
<accession>A0A444IQC8</accession>
<dbReference type="Gene3D" id="3.40.1190.20">
    <property type="match status" value="1"/>
</dbReference>